<dbReference type="NCBIfam" id="TIGR02433">
    <property type="entry name" value="lysidine_TilS_C"/>
    <property type="match status" value="1"/>
</dbReference>
<feature type="domain" description="Lysidine-tRNA(Ile) synthetase C-terminal" evidence="10">
    <location>
        <begin position="421"/>
        <end position="494"/>
    </location>
</feature>
<dbReference type="SUPFAM" id="SSF56037">
    <property type="entry name" value="PheT/TilS domain"/>
    <property type="match status" value="1"/>
</dbReference>
<evidence type="ECO:0000256" key="7">
    <source>
        <dbReference type="ARBA" id="ARBA00048539"/>
    </source>
</evidence>
<dbReference type="PANTHER" id="PTHR43033">
    <property type="entry name" value="TRNA(ILE)-LYSIDINE SYNTHASE-RELATED"/>
    <property type="match status" value="1"/>
</dbReference>
<dbReference type="GO" id="GO:0005524">
    <property type="term" value="F:ATP binding"/>
    <property type="evidence" value="ECO:0007669"/>
    <property type="project" value="UniProtKB-UniRule"/>
</dbReference>
<dbReference type="InterPro" id="IPR012795">
    <property type="entry name" value="tRNA_Ile_lys_synt_N"/>
</dbReference>
<evidence type="ECO:0000313" key="11">
    <source>
        <dbReference type="EMBL" id="PLT43585.1"/>
    </source>
</evidence>
<organism evidence="11 12">
    <name type="scientific">Paenibacillus pasadenensis</name>
    <dbReference type="NCBI Taxonomy" id="217090"/>
    <lineage>
        <taxon>Bacteria</taxon>
        <taxon>Bacillati</taxon>
        <taxon>Bacillota</taxon>
        <taxon>Bacilli</taxon>
        <taxon>Bacillales</taxon>
        <taxon>Paenibacillaceae</taxon>
        <taxon>Paenibacillus</taxon>
    </lineage>
</organism>
<feature type="region of interest" description="Disordered" evidence="9">
    <location>
        <begin position="1"/>
        <end position="27"/>
    </location>
</feature>
<feature type="binding site" evidence="8">
    <location>
        <begin position="54"/>
        <end position="59"/>
    </location>
    <ligand>
        <name>ATP</name>
        <dbReference type="ChEBI" id="CHEBI:30616"/>
    </ligand>
</feature>
<evidence type="ECO:0000256" key="5">
    <source>
        <dbReference type="ARBA" id="ARBA00022741"/>
    </source>
</evidence>
<evidence type="ECO:0000256" key="2">
    <source>
        <dbReference type="ARBA" id="ARBA00022490"/>
    </source>
</evidence>
<dbReference type="GO" id="GO:0032267">
    <property type="term" value="F:tRNA(Ile)-lysidine synthase activity"/>
    <property type="evidence" value="ECO:0007669"/>
    <property type="project" value="UniProtKB-EC"/>
</dbReference>
<dbReference type="CDD" id="cd01992">
    <property type="entry name" value="TilS_N"/>
    <property type="match status" value="1"/>
</dbReference>
<dbReference type="Pfam" id="PF11734">
    <property type="entry name" value="TilS_C"/>
    <property type="match status" value="1"/>
</dbReference>
<comment type="caution">
    <text evidence="11">The sequence shown here is derived from an EMBL/GenBank/DDBJ whole genome shotgun (WGS) entry which is preliminary data.</text>
</comment>
<sequence>MASTDSGQPDCTRREPLRPPASAGDPDRVHRELLRMGADERLWEPGDTVLVAVSGGPDSMALLHALHAAAPQLGVSVAAAHADHGFRPQASAREAETVRGFCARLGVPCETAELDVPAHLAEHGGNKQAEARRLRYRFLLEAAERAGAPRIALAHHADDQAETVLMRLLRGSSSAGLSGIPLRRQEGKAELIRPLLRIHKPDLLAYCERHGVPYEEDASNRSADYTRNAIRLEAMPYLEKFNGRLAESLCRTAESASAESDYLDARTKEVFASSVVSERGGLTMSGAAFAALHVALQRRLIKLILDYLALEMAPSSFDEVERIRVGALSGTPASWRVDLSRGLRFRREYGRLAWTRRADEEPLPYAVEIPEPDGVWTIAEAGLEIRFSAHRHTRDGTARFAASDADARTAFFDWDKLELPLLLRPRRSGDRMRPLGLNGTKKVQDMFVDGKLPPSRRPFLPLLCDGGGRILWIPGLRRSSHALADEGTRLLLRAEVRPAGGSSEPAGE</sequence>
<comment type="catalytic activity">
    <reaction evidence="7 8">
        <text>cytidine(34) in tRNA(Ile2) + L-lysine + ATP = lysidine(34) in tRNA(Ile2) + AMP + diphosphate + H(+)</text>
        <dbReference type="Rhea" id="RHEA:43744"/>
        <dbReference type="Rhea" id="RHEA-COMP:10625"/>
        <dbReference type="Rhea" id="RHEA-COMP:10670"/>
        <dbReference type="ChEBI" id="CHEBI:15378"/>
        <dbReference type="ChEBI" id="CHEBI:30616"/>
        <dbReference type="ChEBI" id="CHEBI:32551"/>
        <dbReference type="ChEBI" id="CHEBI:33019"/>
        <dbReference type="ChEBI" id="CHEBI:82748"/>
        <dbReference type="ChEBI" id="CHEBI:83665"/>
        <dbReference type="ChEBI" id="CHEBI:456215"/>
        <dbReference type="EC" id="6.3.4.19"/>
    </reaction>
</comment>
<keyword evidence="3 8" id="KW-0436">Ligase</keyword>
<dbReference type="EC" id="6.3.4.19" evidence="8"/>
<dbReference type="InterPro" id="IPR012094">
    <property type="entry name" value="tRNA_Ile_lys_synt"/>
</dbReference>
<keyword evidence="4 8" id="KW-0819">tRNA processing</keyword>
<dbReference type="Gene3D" id="3.40.50.620">
    <property type="entry name" value="HUPs"/>
    <property type="match status" value="1"/>
</dbReference>
<evidence type="ECO:0000256" key="4">
    <source>
        <dbReference type="ARBA" id="ARBA00022694"/>
    </source>
</evidence>
<dbReference type="InterPro" id="IPR011063">
    <property type="entry name" value="TilS/TtcA_N"/>
</dbReference>
<dbReference type="InterPro" id="IPR015262">
    <property type="entry name" value="tRNA_Ile_lys_synt_subst-bd"/>
</dbReference>
<dbReference type="EMBL" id="NFEZ01000004">
    <property type="protein sequence ID" value="PLT43585.1"/>
    <property type="molecule type" value="Genomic_DNA"/>
</dbReference>
<comment type="similarity">
    <text evidence="8">Belongs to the tRNA(Ile)-lysidine synthase family.</text>
</comment>
<keyword evidence="2 8" id="KW-0963">Cytoplasm</keyword>
<dbReference type="RefSeq" id="WP_101808284.1">
    <property type="nucleotide sequence ID" value="NZ_NFEZ01000004.1"/>
</dbReference>
<dbReference type="HAMAP" id="MF_01161">
    <property type="entry name" value="tRNA_Ile_lys_synt"/>
    <property type="match status" value="1"/>
</dbReference>
<dbReference type="Pfam" id="PF01171">
    <property type="entry name" value="ATP_bind_3"/>
    <property type="match status" value="1"/>
</dbReference>
<dbReference type="SMART" id="SM00977">
    <property type="entry name" value="TilS_C"/>
    <property type="match status" value="1"/>
</dbReference>
<proteinExistence type="inferred from homology"/>
<comment type="domain">
    <text evidence="8">The N-terminal region contains the highly conserved SGGXDS motif, predicted to be a P-loop motif involved in ATP binding.</text>
</comment>
<comment type="function">
    <text evidence="8">Ligates lysine onto the cytidine present at position 34 of the AUA codon-specific tRNA(Ile) that contains the anticodon CAU, in an ATP-dependent manner. Cytidine is converted to lysidine, thus changing the amino acid specificity of the tRNA from methionine to isoleucine.</text>
</comment>
<protein>
    <recommendedName>
        <fullName evidence="8">tRNA(Ile)-lysidine synthase</fullName>
        <ecNumber evidence="8">6.3.4.19</ecNumber>
    </recommendedName>
    <alternativeName>
        <fullName evidence="8">tRNA(Ile)-2-lysyl-cytidine synthase</fullName>
    </alternativeName>
    <alternativeName>
        <fullName evidence="8">tRNA(Ile)-lysidine synthetase</fullName>
    </alternativeName>
</protein>
<accession>A0A2N5MZR9</accession>
<evidence type="ECO:0000256" key="1">
    <source>
        <dbReference type="ARBA" id="ARBA00004496"/>
    </source>
</evidence>
<dbReference type="SUPFAM" id="SSF52402">
    <property type="entry name" value="Adenine nucleotide alpha hydrolases-like"/>
    <property type="match status" value="1"/>
</dbReference>
<evidence type="ECO:0000256" key="6">
    <source>
        <dbReference type="ARBA" id="ARBA00022840"/>
    </source>
</evidence>
<keyword evidence="12" id="KW-1185">Reference proteome</keyword>
<dbReference type="InterPro" id="IPR012796">
    <property type="entry name" value="Lysidine-tRNA-synth_C"/>
</dbReference>
<dbReference type="PANTHER" id="PTHR43033:SF1">
    <property type="entry name" value="TRNA(ILE)-LYSIDINE SYNTHASE-RELATED"/>
    <property type="match status" value="1"/>
</dbReference>
<gene>
    <name evidence="8" type="primary">tilS</name>
    <name evidence="11" type="ORF">B8V81_2016</name>
</gene>
<dbReference type="SUPFAM" id="SSF82829">
    <property type="entry name" value="MesJ substrate recognition domain-like"/>
    <property type="match status" value="1"/>
</dbReference>
<dbReference type="NCBIfam" id="TIGR02432">
    <property type="entry name" value="lysidine_TilS_N"/>
    <property type="match status" value="1"/>
</dbReference>
<evidence type="ECO:0000256" key="9">
    <source>
        <dbReference type="SAM" id="MobiDB-lite"/>
    </source>
</evidence>
<dbReference type="InterPro" id="IPR014729">
    <property type="entry name" value="Rossmann-like_a/b/a_fold"/>
</dbReference>
<dbReference type="AlphaFoldDB" id="A0A2N5MZR9"/>
<dbReference type="GO" id="GO:0005737">
    <property type="term" value="C:cytoplasm"/>
    <property type="evidence" value="ECO:0007669"/>
    <property type="project" value="UniProtKB-SubCell"/>
</dbReference>
<name>A0A2N5MZR9_9BACL</name>
<dbReference type="Pfam" id="PF09179">
    <property type="entry name" value="TilS"/>
    <property type="match status" value="1"/>
</dbReference>
<keyword evidence="5 8" id="KW-0547">Nucleotide-binding</keyword>
<dbReference type="Gene3D" id="3.30.465.60">
    <property type="match status" value="1"/>
</dbReference>
<keyword evidence="6 8" id="KW-0067">ATP-binding</keyword>
<evidence type="ECO:0000256" key="3">
    <source>
        <dbReference type="ARBA" id="ARBA00022598"/>
    </source>
</evidence>
<comment type="subcellular location">
    <subcellularLocation>
        <location evidence="1 8">Cytoplasm</location>
    </subcellularLocation>
</comment>
<reference evidence="11 12" key="1">
    <citation type="submission" date="2017-05" db="EMBL/GenBank/DDBJ databases">
        <title>Functional genome analysis of Paenibacillus pasadenensis strain R16: insights on endophytic life style and antifungal activity.</title>
        <authorList>
            <person name="Passera A."/>
            <person name="Marcolungo L."/>
            <person name="Casati P."/>
            <person name="Brasca M."/>
            <person name="Quaglino F."/>
            <person name="Delledonne M."/>
        </authorList>
    </citation>
    <scope>NUCLEOTIDE SEQUENCE [LARGE SCALE GENOMIC DNA]</scope>
    <source>
        <strain evidence="11 12">R16</strain>
    </source>
</reference>
<evidence type="ECO:0000259" key="10">
    <source>
        <dbReference type="SMART" id="SM00977"/>
    </source>
</evidence>
<dbReference type="GO" id="GO:0006400">
    <property type="term" value="P:tRNA modification"/>
    <property type="evidence" value="ECO:0007669"/>
    <property type="project" value="UniProtKB-UniRule"/>
</dbReference>
<evidence type="ECO:0000256" key="8">
    <source>
        <dbReference type="HAMAP-Rule" id="MF_01161"/>
    </source>
</evidence>
<evidence type="ECO:0000313" key="12">
    <source>
        <dbReference type="Proteomes" id="UP000234789"/>
    </source>
</evidence>
<dbReference type="Proteomes" id="UP000234789">
    <property type="component" value="Unassembled WGS sequence"/>
</dbReference>